<dbReference type="EMBL" id="CP148074">
    <property type="protein sequence ID" value="WXL23973.1"/>
    <property type="molecule type" value="Genomic_DNA"/>
</dbReference>
<protein>
    <submittedName>
        <fullName evidence="3">PepSY domain-containing protein</fullName>
    </submittedName>
</protein>
<evidence type="ECO:0000256" key="1">
    <source>
        <dbReference type="SAM" id="SignalP"/>
    </source>
</evidence>
<proteinExistence type="predicted"/>
<keyword evidence="4" id="KW-1185">Reference proteome</keyword>
<dbReference type="Gene3D" id="3.10.450.40">
    <property type="match status" value="1"/>
</dbReference>
<feature type="chain" id="PRO_5047550627" evidence="1">
    <location>
        <begin position="23"/>
        <end position="102"/>
    </location>
</feature>
<accession>A0ABZ2RDA0</accession>
<feature type="domain" description="PepSY" evidence="2">
    <location>
        <begin position="42"/>
        <end position="97"/>
    </location>
</feature>
<sequence length="102" mass="10879">MNKLTALFTVAALTLTAGLAQARDIGLDEALQLQSAGKIKPVAELTAAALSQHAGGKAEYTELEDEAGRLVYQAEVRDAQGVKWDVDVDAVTGQILRNKRDD</sequence>
<gene>
    <name evidence="3" type="ORF">WG219_11470</name>
</gene>
<feature type="signal peptide" evidence="1">
    <location>
        <begin position="1"/>
        <end position="22"/>
    </location>
</feature>
<evidence type="ECO:0000259" key="2">
    <source>
        <dbReference type="Pfam" id="PF03413"/>
    </source>
</evidence>
<dbReference type="InterPro" id="IPR025711">
    <property type="entry name" value="PepSY"/>
</dbReference>
<evidence type="ECO:0000313" key="3">
    <source>
        <dbReference type="EMBL" id="WXL23973.1"/>
    </source>
</evidence>
<organism evidence="3 4">
    <name type="scientific">Ectopseudomonas mendocina</name>
    <name type="common">Pseudomonas mendocina</name>
    <dbReference type="NCBI Taxonomy" id="300"/>
    <lineage>
        <taxon>Bacteria</taxon>
        <taxon>Pseudomonadati</taxon>
        <taxon>Pseudomonadota</taxon>
        <taxon>Gammaproteobacteria</taxon>
        <taxon>Pseudomonadales</taxon>
        <taxon>Pseudomonadaceae</taxon>
        <taxon>Ectopseudomonas</taxon>
    </lineage>
</organism>
<reference evidence="3 4" key="1">
    <citation type="submission" date="2024-03" db="EMBL/GenBank/DDBJ databases">
        <title>Complete genome of BD2.</title>
        <authorList>
            <person name="Cao G."/>
        </authorList>
    </citation>
    <scope>NUCLEOTIDE SEQUENCE [LARGE SCALE GENOMIC DNA]</scope>
    <source>
        <strain evidence="3 4">BD2</strain>
    </source>
</reference>
<keyword evidence="1" id="KW-0732">Signal</keyword>
<dbReference type="Pfam" id="PF03413">
    <property type="entry name" value="PepSY"/>
    <property type="match status" value="1"/>
</dbReference>
<dbReference type="Proteomes" id="UP001476583">
    <property type="component" value="Chromosome"/>
</dbReference>
<name>A0ABZ2RDA0_ECTME</name>
<evidence type="ECO:0000313" key="4">
    <source>
        <dbReference type="Proteomes" id="UP001476583"/>
    </source>
</evidence>